<proteinExistence type="predicted"/>
<dbReference type="InterPro" id="IPR050410">
    <property type="entry name" value="CCR4/nocturin_mRNA_transcr"/>
</dbReference>
<dbReference type="Gene3D" id="3.60.10.10">
    <property type="entry name" value="Endonuclease/exonuclease/phosphatase"/>
    <property type="match status" value="1"/>
</dbReference>
<dbReference type="GO" id="GO:0004519">
    <property type="term" value="F:endonuclease activity"/>
    <property type="evidence" value="ECO:0007669"/>
    <property type="project" value="UniProtKB-KW"/>
</dbReference>
<gene>
    <name evidence="2" type="ORF">Q5741_10905</name>
</gene>
<dbReference type="Pfam" id="PF03372">
    <property type="entry name" value="Exo_endo_phos"/>
    <property type="match status" value="1"/>
</dbReference>
<dbReference type="PANTHER" id="PTHR12121">
    <property type="entry name" value="CARBON CATABOLITE REPRESSOR PROTEIN 4"/>
    <property type="match status" value="1"/>
</dbReference>
<dbReference type="CDD" id="cd09083">
    <property type="entry name" value="EEP-1"/>
    <property type="match status" value="1"/>
</dbReference>
<dbReference type="PANTHER" id="PTHR12121:SF36">
    <property type="entry name" value="ENDONUCLEASE_EXONUCLEASE_PHOSPHATASE DOMAIN-CONTAINING PROTEIN"/>
    <property type="match status" value="1"/>
</dbReference>
<feature type="domain" description="Endonuclease/exonuclease/phosphatase" evidence="1">
    <location>
        <begin position="15"/>
        <end position="283"/>
    </location>
</feature>
<reference evidence="2 3" key="1">
    <citation type="submission" date="2023-07" db="EMBL/GenBank/DDBJ databases">
        <title>Paenibacillus sp. JX-17 nov. isolated from soil.</title>
        <authorList>
            <person name="Wan Y."/>
            <person name="Liu B."/>
        </authorList>
    </citation>
    <scope>NUCLEOTIDE SEQUENCE [LARGE SCALE GENOMIC DNA]</scope>
    <source>
        <strain evidence="2 3">JX-17</strain>
    </source>
</reference>
<dbReference type="Proteomes" id="UP001240171">
    <property type="component" value="Unassembled WGS sequence"/>
</dbReference>
<dbReference type="InterPro" id="IPR005135">
    <property type="entry name" value="Endo/exonuclease/phosphatase"/>
</dbReference>
<dbReference type="RefSeq" id="WP_305024127.1">
    <property type="nucleotide sequence ID" value="NZ_JAUQTB010000005.1"/>
</dbReference>
<organism evidence="2 3">
    <name type="scientific">Paenibacillus lacisoli</name>
    <dbReference type="NCBI Taxonomy" id="3064525"/>
    <lineage>
        <taxon>Bacteria</taxon>
        <taxon>Bacillati</taxon>
        <taxon>Bacillota</taxon>
        <taxon>Bacilli</taxon>
        <taxon>Bacillales</taxon>
        <taxon>Paenibacillaceae</taxon>
        <taxon>Paenibacillus</taxon>
    </lineage>
</organism>
<evidence type="ECO:0000313" key="3">
    <source>
        <dbReference type="Proteomes" id="UP001240171"/>
    </source>
</evidence>
<protein>
    <submittedName>
        <fullName evidence="2">Endonuclease/exonuclease/phosphatase family protein</fullName>
    </submittedName>
</protein>
<dbReference type="InterPro" id="IPR036691">
    <property type="entry name" value="Endo/exonu/phosph_ase_sf"/>
</dbReference>
<keyword evidence="2" id="KW-0378">Hydrolase</keyword>
<name>A0ABT9CEE1_9BACL</name>
<accession>A0ABT9CEE1</accession>
<comment type="caution">
    <text evidence="2">The sequence shown here is derived from an EMBL/GenBank/DDBJ whole genome shotgun (WGS) entry which is preliminary data.</text>
</comment>
<dbReference type="SUPFAM" id="SSF56219">
    <property type="entry name" value="DNase I-like"/>
    <property type="match status" value="1"/>
</dbReference>
<evidence type="ECO:0000259" key="1">
    <source>
        <dbReference type="Pfam" id="PF03372"/>
    </source>
</evidence>
<keyword evidence="2" id="KW-0540">Nuclease</keyword>
<keyword evidence="3" id="KW-1185">Reference proteome</keyword>
<sequence>MSNNHVIPDLELRFMTYNIKNDYDREGDNMWNSRRELVAGVVRFHRPDLVGMQEVLHNQLMDLEELLPEYGWIGAGREDGKQDGEYACIFYLKRRLEPLQQGHFWLSEEPETPGRLGWDAGCTRMVTWCRFRDIYTGEEFVHLNTHFDHIGQEAVKESAHLIKQRIKEMGPLPAAVLTGDFNVTHNSETYRILSGREEGEAEPLLRDASAAAEYRHFGPAFTFQGFDSRETAARLFPDYVASAPEHDILFDSDIDFIFVSRGVRVSRFGIITDHREGKMPSDHFPVVADVIVNKQYAEEDE</sequence>
<keyword evidence="2" id="KW-0255">Endonuclease</keyword>
<dbReference type="EMBL" id="JAUQTB010000005">
    <property type="protein sequence ID" value="MDO7906923.1"/>
    <property type="molecule type" value="Genomic_DNA"/>
</dbReference>
<evidence type="ECO:0000313" key="2">
    <source>
        <dbReference type="EMBL" id="MDO7906923.1"/>
    </source>
</evidence>